<keyword evidence="3" id="KW-0012">Acyltransferase</keyword>
<evidence type="ECO:0000256" key="4">
    <source>
        <dbReference type="SAM" id="MobiDB-lite"/>
    </source>
</evidence>
<dbReference type="Proteomes" id="UP001054889">
    <property type="component" value="Unassembled WGS sequence"/>
</dbReference>
<dbReference type="GO" id="GO:0016747">
    <property type="term" value="F:acyltransferase activity, transferring groups other than amino-acyl groups"/>
    <property type="evidence" value="ECO:0007669"/>
    <property type="project" value="TreeGrafter"/>
</dbReference>
<feature type="region of interest" description="Disordered" evidence="4">
    <location>
        <begin position="108"/>
        <end position="129"/>
    </location>
</feature>
<keyword evidence="2" id="KW-0808">Transferase</keyword>
<feature type="compositionally biased region" description="Low complexity" evidence="4">
    <location>
        <begin position="108"/>
        <end position="123"/>
    </location>
</feature>
<reference evidence="5" key="2">
    <citation type="submission" date="2021-12" db="EMBL/GenBank/DDBJ databases">
        <title>Resequencing data analysis of finger millet.</title>
        <authorList>
            <person name="Hatakeyama M."/>
            <person name="Aluri S."/>
            <person name="Balachadran M.T."/>
            <person name="Sivarajan S.R."/>
            <person name="Poveda L."/>
            <person name="Shimizu-Inatsugi R."/>
            <person name="Schlapbach R."/>
            <person name="Sreeman S.M."/>
            <person name="Shimizu K.K."/>
        </authorList>
    </citation>
    <scope>NUCLEOTIDE SEQUENCE</scope>
</reference>
<comment type="caution">
    <text evidence="5">The sequence shown here is derived from an EMBL/GenBank/DDBJ whole genome shotgun (WGS) entry which is preliminary data.</text>
</comment>
<gene>
    <name evidence="5" type="primary">ga22849</name>
    <name evidence="5" type="ORF">PR202_ga22849</name>
</gene>
<dbReference type="AlphaFoldDB" id="A0AAV5D3R3"/>
<reference evidence="5" key="1">
    <citation type="journal article" date="2018" name="DNA Res.">
        <title>Multiple hybrid de novo genome assembly of finger millet, an orphan allotetraploid crop.</title>
        <authorList>
            <person name="Hatakeyama M."/>
            <person name="Aluri S."/>
            <person name="Balachadran M.T."/>
            <person name="Sivarajan S.R."/>
            <person name="Patrignani A."/>
            <person name="Gruter S."/>
            <person name="Poveda L."/>
            <person name="Shimizu-Inatsugi R."/>
            <person name="Baeten J."/>
            <person name="Francoijs K.J."/>
            <person name="Nataraja K.N."/>
            <person name="Reddy Y.A.N."/>
            <person name="Phadnis S."/>
            <person name="Ravikumar R.L."/>
            <person name="Schlapbach R."/>
            <person name="Sreeman S.M."/>
            <person name="Shimizu K.K."/>
        </authorList>
    </citation>
    <scope>NUCLEOTIDE SEQUENCE</scope>
</reference>
<comment type="similarity">
    <text evidence="1">Belongs to the plant acyltransferase family.</text>
</comment>
<accession>A0AAV5D3R3</accession>
<dbReference type="InterPro" id="IPR023213">
    <property type="entry name" value="CAT-like_dom_sf"/>
</dbReference>
<evidence type="ECO:0000256" key="1">
    <source>
        <dbReference type="ARBA" id="ARBA00009861"/>
    </source>
</evidence>
<dbReference type="EMBL" id="BQKI01000012">
    <property type="protein sequence ID" value="GJN05237.1"/>
    <property type="molecule type" value="Genomic_DNA"/>
</dbReference>
<dbReference type="Gene3D" id="3.30.559.10">
    <property type="entry name" value="Chloramphenicol acetyltransferase-like domain"/>
    <property type="match status" value="2"/>
</dbReference>
<dbReference type="InterPro" id="IPR050317">
    <property type="entry name" value="Plant_Fungal_Acyltransferase"/>
</dbReference>
<keyword evidence="6" id="KW-1185">Reference proteome</keyword>
<dbReference type="Pfam" id="PF02458">
    <property type="entry name" value="Transferase"/>
    <property type="match status" value="1"/>
</dbReference>
<protein>
    <submittedName>
        <fullName evidence="5">Uncharacterized protein</fullName>
    </submittedName>
</protein>
<evidence type="ECO:0000256" key="3">
    <source>
        <dbReference type="ARBA" id="ARBA00023315"/>
    </source>
</evidence>
<name>A0AAV5D3R3_ELECO</name>
<evidence type="ECO:0000256" key="2">
    <source>
        <dbReference type="ARBA" id="ARBA00022679"/>
    </source>
</evidence>
<proteinExistence type="inferred from homology"/>
<dbReference type="PANTHER" id="PTHR31642:SF13">
    <property type="entry name" value="AGMATINE HYDROXYCINNAMOYLTRANSFERASE 1"/>
    <property type="match status" value="1"/>
</dbReference>
<evidence type="ECO:0000313" key="5">
    <source>
        <dbReference type="EMBL" id="GJN05237.1"/>
    </source>
</evidence>
<sequence>MPSRSHRVRVRQGELGPVHLRHILLPQPGSANRAVLEAGHARAQGEYREWAGRLGVGLDVDGNRVILLNDAGARFVEATADVTRFACGSIAVSYTMQHMLPGGPRPMARGARPPMARPSSPSPCTTGRLPCSRPEIRLKTIFLGGLFISEGSSSDIIILGHRVHFTREMISKLKSQALSSGAGTASLRTCSTMQCVMALTCGAASPEREATTMNIAVNGRGRMKRSCPRVPDGYTGNVVLWAHPTTTVLELLAEPLSHVVDLISREVARIDDETSGRSSTLLAPERLS</sequence>
<dbReference type="PANTHER" id="PTHR31642">
    <property type="entry name" value="TRICHOTHECENE 3-O-ACETYLTRANSFERASE"/>
    <property type="match status" value="1"/>
</dbReference>
<evidence type="ECO:0000313" key="6">
    <source>
        <dbReference type="Proteomes" id="UP001054889"/>
    </source>
</evidence>
<organism evidence="5 6">
    <name type="scientific">Eleusine coracana subsp. coracana</name>
    <dbReference type="NCBI Taxonomy" id="191504"/>
    <lineage>
        <taxon>Eukaryota</taxon>
        <taxon>Viridiplantae</taxon>
        <taxon>Streptophyta</taxon>
        <taxon>Embryophyta</taxon>
        <taxon>Tracheophyta</taxon>
        <taxon>Spermatophyta</taxon>
        <taxon>Magnoliopsida</taxon>
        <taxon>Liliopsida</taxon>
        <taxon>Poales</taxon>
        <taxon>Poaceae</taxon>
        <taxon>PACMAD clade</taxon>
        <taxon>Chloridoideae</taxon>
        <taxon>Cynodonteae</taxon>
        <taxon>Eleusininae</taxon>
        <taxon>Eleusine</taxon>
    </lineage>
</organism>